<evidence type="ECO:0000313" key="2">
    <source>
        <dbReference type="EMBL" id="MDP9792595.1"/>
    </source>
</evidence>
<dbReference type="RefSeq" id="WP_306827470.1">
    <property type="nucleotide sequence ID" value="NZ_JAUSRA010000001.1"/>
</dbReference>
<gene>
    <name evidence="2" type="ORF">J2S43_001107</name>
</gene>
<dbReference type="EMBL" id="JAUSRA010000001">
    <property type="protein sequence ID" value="MDP9792595.1"/>
    <property type="molecule type" value="Genomic_DNA"/>
</dbReference>
<evidence type="ECO:0000313" key="3">
    <source>
        <dbReference type="Proteomes" id="UP001240984"/>
    </source>
</evidence>
<organism evidence="2 3">
    <name type="scientific">Catenuloplanes nepalensis</name>
    <dbReference type="NCBI Taxonomy" id="587533"/>
    <lineage>
        <taxon>Bacteria</taxon>
        <taxon>Bacillati</taxon>
        <taxon>Actinomycetota</taxon>
        <taxon>Actinomycetes</taxon>
        <taxon>Micromonosporales</taxon>
        <taxon>Micromonosporaceae</taxon>
        <taxon>Catenuloplanes</taxon>
    </lineage>
</organism>
<feature type="region of interest" description="Disordered" evidence="1">
    <location>
        <begin position="242"/>
        <end position="272"/>
    </location>
</feature>
<evidence type="ECO:0000256" key="1">
    <source>
        <dbReference type="SAM" id="MobiDB-lite"/>
    </source>
</evidence>
<name>A0ABT9MMH4_9ACTN</name>
<keyword evidence="3" id="KW-1185">Reference proteome</keyword>
<protein>
    <submittedName>
        <fullName evidence="2">Uncharacterized protein</fullName>
    </submittedName>
</protein>
<sequence>MPVLSVPAISPHHVRRPLTAAELEYVGWRINRSPDLPTLLHSVAAAVFDALLADLNDTYDSHGPSRPLDRRQIAIPQTQWTAIATAMTDRAHLWGSTIELGLELGNVMPSSYDDPDVAAPHLTPGDGRPHMMRLQVSREAAEEIAACEAHIQALADTYGSSSARHHDASASWRRQLAALFTIPWGSRAVVHRDGPFALRVSAEDGSGVSVIFHGEQRHCTVAGCHATTDAGTRWRPASADTGALHHTHEPSFPFDAPQPGSWSSQPWTPSTR</sequence>
<feature type="compositionally biased region" description="Polar residues" evidence="1">
    <location>
        <begin position="260"/>
        <end position="272"/>
    </location>
</feature>
<proteinExistence type="predicted"/>
<dbReference type="Proteomes" id="UP001240984">
    <property type="component" value="Unassembled WGS sequence"/>
</dbReference>
<accession>A0ABT9MMH4</accession>
<reference evidence="2 3" key="1">
    <citation type="submission" date="2023-07" db="EMBL/GenBank/DDBJ databases">
        <title>Sequencing the genomes of 1000 actinobacteria strains.</title>
        <authorList>
            <person name="Klenk H.-P."/>
        </authorList>
    </citation>
    <scope>NUCLEOTIDE SEQUENCE [LARGE SCALE GENOMIC DNA]</scope>
    <source>
        <strain evidence="2 3">DSM 44710</strain>
    </source>
</reference>
<comment type="caution">
    <text evidence="2">The sequence shown here is derived from an EMBL/GenBank/DDBJ whole genome shotgun (WGS) entry which is preliminary data.</text>
</comment>